<dbReference type="Pfam" id="PF06940">
    <property type="entry name" value="DUF1287"/>
    <property type="match status" value="1"/>
</dbReference>
<dbReference type="Proteomes" id="UP000564677">
    <property type="component" value="Unassembled WGS sequence"/>
</dbReference>
<comment type="caution">
    <text evidence="1">The sequence shown here is derived from an EMBL/GenBank/DDBJ whole genome shotgun (WGS) entry which is preliminary data.</text>
</comment>
<sequence>MLFLETPHINPWSGDHVPDFIATSLTLPLHRLDLPHFICPVAHASRAVQDGAMFDRRTLLFGMAAGLAGCGGAPKASGKADEPRPPRLAASGPAARLVSAARAQVGVTRSYDSTYTRLAFPNGDVPREKGVCTDVLIRAYRDAFGIDLQALVHADMKRDFAAYPRKWGLAHPDPSIDHRRVPNLARFLARMGAALPVPADGKGWLPGDIFTSAPANGMGGTATHIGLVSDLPGAHAPMILHNIGRGAREEDALLDWPITGRFRWKV</sequence>
<reference evidence="1 2" key="1">
    <citation type="submission" date="2020-03" db="EMBL/GenBank/DDBJ databases">
        <title>Genomic Encyclopedia of Type Strains, Phase IV (KMG-IV): sequencing the most valuable type-strain genomes for metagenomic binning, comparative biology and taxonomic classification.</title>
        <authorList>
            <person name="Goeker M."/>
        </authorList>
    </citation>
    <scope>NUCLEOTIDE SEQUENCE [LARGE SCALE GENOMIC DNA]</scope>
    <source>
        <strain evidence="1 2">DSM 4733</strain>
    </source>
</reference>
<evidence type="ECO:0000313" key="2">
    <source>
        <dbReference type="Proteomes" id="UP000564677"/>
    </source>
</evidence>
<dbReference type="InterPro" id="IPR009706">
    <property type="entry name" value="DUF1287"/>
</dbReference>
<keyword evidence="2" id="KW-1185">Reference proteome</keyword>
<name>A0A7X5V3R9_9SPHN</name>
<organism evidence="1 2">
    <name type="scientific">Sphingomonas leidyi</name>
    <dbReference type="NCBI Taxonomy" id="68569"/>
    <lineage>
        <taxon>Bacteria</taxon>
        <taxon>Pseudomonadati</taxon>
        <taxon>Pseudomonadota</taxon>
        <taxon>Alphaproteobacteria</taxon>
        <taxon>Sphingomonadales</taxon>
        <taxon>Sphingomonadaceae</taxon>
        <taxon>Sphingomonas</taxon>
    </lineage>
</organism>
<protein>
    <recommendedName>
        <fullName evidence="3">DUF1287 domain-containing protein</fullName>
    </recommendedName>
</protein>
<evidence type="ECO:0000313" key="1">
    <source>
        <dbReference type="EMBL" id="NIJ67385.1"/>
    </source>
</evidence>
<proteinExistence type="predicted"/>
<dbReference type="AlphaFoldDB" id="A0A7X5V3R9"/>
<dbReference type="EMBL" id="JAASQV010000007">
    <property type="protein sequence ID" value="NIJ67385.1"/>
    <property type="molecule type" value="Genomic_DNA"/>
</dbReference>
<accession>A0A7X5V3R9</accession>
<gene>
    <name evidence="1" type="ORF">FHR20_004369</name>
</gene>
<evidence type="ECO:0008006" key="3">
    <source>
        <dbReference type="Google" id="ProtNLM"/>
    </source>
</evidence>